<feature type="domain" description="Xylose isomerase-like TIM barrel" evidence="1">
    <location>
        <begin position="22"/>
        <end position="322"/>
    </location>
</feature>
<evidence type="ECO:0000259" key="1">
    <source>
        <dbReference type="Pfam" id="PF01261"/>
    </source>
</evidence>
<dbReference type="EMBL" id="CP034593">
    <property type="protein sequence ID" value="AZQ76670.1"/>
    <property type="molecule type" value="Genomic_DNA"/>
</dbReference>
<dbReference type="AlphaFoldDB" id="A0A3S9PW97"/>
<protein>
    <submittedName>
        <fullName evidence="2">Sugar phosphate isomerase/epimerase</fullName>
    </submittedName>
</protein>
<dbReference type="Pfam" id="PF01261">
    <property type="entry name" value="AP_endonuc_2"/>
    <property type="match status" value="1"/>
</dbReference>
<proteinExistence type="predicted"/>
<dbReference type="GO" id="GO:0016853">
    <property type="term" value="F:isomerase activity"/>
    <property type="evidence" value="ECO:0007669"/>
    <property type="project" value="UniProtKB-KW"/>
</dbReference>
<accession>A0A3S9PW97</accession>
<dbReference type="PANTHER" id="PTHR12110">
    <property type="entry name" value="HYDROXYPYRUVATE ISOMERASE"/>
    <property type="match status" value="1"/>
</dbReference>
<sequence length="332" mass="36608">MALTLGAYTACLHDRPLADALDVLKEAGLTGAEINVGGFIPSPHAPVDALLASQAARDEYLGLFDEKGIKLAGLTASGNSLNPLPDIGPRHHYDLKRGIELAGKLGVEELVCMSGAPGSDPDAKYPSWVVNPWDGVYGEILDYQHSVLDPYWREMDQRAQDNNVKLAIELHPHNTIFTPVGFMDFADRIDAKNVGVNMDPSHLMWQQMDSIEATRYLGDKVFHVHAKDTKIEPGVGIRGVLDTSHGRPPADESKRYPSGMNHWCQVWPEDPAWRFVHVGSGHDQAWWTEFLRAVYEINPNMNVNIEHEDGKFDNVTGLKLGADTLIAAEAAM</sequence>
<keyword evidence="2" id="KW-0413">Isomerase</keyword>
<dbReference type="InterPro" id="IPR013022">
    <property type="entry name" value="Xyl_isomerase-like_TIM-brl"/>
</dbReference>
<dbReference type="OrthoDB" id="9779184at2"/>
<reference evidence="2 3" key="1">
    <citation type="submission" date="2018-12" db="EMBL/GenBank/DDBJ databases">
        <title>Complete genome sequence of Flaviflexus sp. H23T48.</title>
        <authorList>
            <person name="Bae J.-W."/>
            <person name="Lee J.-Y."/>
        </authorList>
    </citation>
    <scope>NUCLEOTIDE SEQUENCE [LARGE SCALE GENOMIC DNA]</scope>
    <source>
        <strain evidence="2 3">H23T48</strain>
    </source>
</reference>
<dbReference type="SUPFAM" id="SSF51658">
    <property type="entry name" value="Xylose isomerase-like"/>
    <property type="match status" value="1"/>
</dbReference>
<dbReference type="RefSeq" id="WP_126703478.1">
    <property type="nucleotide sequence ID" value="NZ_CP034593.1"/>
</dbReference>
<dbReference type="InterPro" id="IPR050312">
    <property type="entry name" value="IolE/XylAMocC-like"/>
</dbReference>
<dbReference type="Proteomes" id="UP000280344">
    <property type="component" value="Chromosome"/>
</dbReference>
<dbReference type="PANTHER" id="PTHR12110:SF21">
    <property type="entry name" value="XYLOSE ISOMERASE-LIKE TIM BARREL DOMAIN-CONTAINING PROTEIN"/>
    <property type="match status" value="1"/>
</dbReference>
<organism evidence="2 3">
    <name type="scientific">Flaviflexus ciconiae</name>
    <dbReference type="NCBI Taxonomy" id="2496867"/>
    <lineage>
        <taxon>Bacteria</taxon>
        <taxon>Bacillati</taxon>
        <taxon>Actinomycetota</taxon>
        <taxon>Actinomycetes</taxon>
        <taxon>Actinomycetales</taxon>
        <taxon>Actinomycetaceae</taxon>
        <taxon>Flaviflexus</taxon>
    </lineage>
</organism>
<name>A0A3S9PW97_9ACTO</name>
<gene>
    <name evidence="2" type="ORF">EJ997_04245</name>
</gene>
<dbReference type="Gene3D" id="3.20.20.150">
    <property type="entry name" value="Divalent-metal-dependent TIM barrel enzymes"/>
    <property type="match status" value="1"/>
</dbReference>
<dbReference type="InterPro" id="IPR036237">
    <property type="entry name" value="Xyl_isomerase-like_sf"/>
</dbReference>
<evidence type="ECO:0000313" key="2">
    <source>
        <dbReference type="EMBL" id="AZQ76670.1"/>
    </source>
</evidence>
<evidence type="ECO:0000313" key="3">
    <source>
        <dbReference type="Proteomes" id="UP000280344"/>
    </source>
</evidence>
<dbReference type="KEGG" id="flh:EJ997_04245"/>
<keyword evidence="3" id="KW-1185">Reference proteome</keyword>